<protein>
    <submittedName>
        <fullName evidence="8">Outer membrane autotransporter barrel domain-containing protein</fullName>
    </submittedName>
</protein>
<dbReference type="EMBL" id="CP017315">
    <property type="protein sequence ID" value="AQS42226.1"/>
    <property type="molecule type" value="Genomic_DNA"/>
</dbReference>
<gene>
    <name evidence="8" type="ORF">BHV28_15460</name>
</gene>
<dbReference type="InterPro" id="IPR051692">
    <property type="entry name" value="OMP-like"/>
</dbReference>
<dbReference type="PANTHER" id="PTHR34001:SF3">
    <property type="entry name" value="BLL7405 PROTEIN"/>
    <property type="match status" value="1"/>
</dbReference>
<evidence type="ECO:0000313" key="8">
    <source>
        <dbReference type="EMBL" id="AQS42226.1"/>
    </source>
</evidence>
<dbReference type="Pfam" id="PF13505">
    <property type="entry name" value="OMP_b-brl"/>
    <property type="match status" value="1"/>
</dbReference>
<organism evidence="8 9">
    <name type="scientific">Candidatus Tokpelaia hoelldobleri</name>
    <dbReference type="NCBI Taxonomy" id="1902579"/>
    <lineage>
        <taxon>Bacteria</taxon>
        <taxon>Pseudomonadati</taxon>
        <taxon>Pseudomonadota</taxon>
        <taxon>Alphaproteobacteria</taxon>
        <taxon>Hyphomicrobiales</taxon>
        <taxon>Candidatus Tokpelaia</taxon>
    </lineage>
</organism>
<keyword evidence="2 6" id="KW-0732">Signal</keyword>
<feature type="domain" description="Outer membrane protein beta-barrel" evidence="7">
    <location>
        <begin position="11"/>
        <end position="238"/>
    </location>
</feature>
<comment type="subcellular location">
    <subcellularLocation>
        <location evidence="1">Cell outer membrane</location>
    </subcellularLocation>
</comment>
<comment type="similarity">
    <text evidence="5">Belongs to the Omp25/RopB family.</text>
</comment>
<proteinExistence type="inferred from homology"/>
<evidence type="ECO:0000256" key="6">
    <source>
        <dbReference type="SAM" id="SignalP"/>
    </source>
</evidence>
<dbReference type="GO" id="GO:0009279">
    <property type="term" value="C:cell outer membrane"/>
    <property type="evidence" value="ECO:0007669"/>
    <property type="project" value="UniProtKB-SubCell"/>
</dbReference>
<evidence type="ECO:0000256" key="5">
    <source>
        <dbReference type="ARBA" id="ARBA00038306"/>
    </source>
</evidence>
<keyword evidence="4" id="KW-0998">Cell outer membrane</keyword>
<dbReference type="STRING" id="1902579.BHV28_15460"/>
<evidence type="ECO:0000256" key="4">
    <source>
        <dbReference type="ARBA" id="ARBA00023237"/>
    </source>
</evidence>
<dbReference type="Gene3D" id="2.40.160.20">
    <property type="match status" value="1"/>
</dbReference>
<accession>A0A1U9JWJ8</accession>
<evidence type="ECO:0000313" key="9">
    <source>
        <dbReference type="Proteomes" id="UP000188912"/>
    </source>
</evidence>
<reference evidence="8 9" key="2">
    <citation type="journal article" date="2016" name="Sci. Rep.">
        <title>The genome of Rhizobiales bacteria in predatory ants reveals urease gene functions but no genes for nitrogen fixation.</title>
        <authorList>
            <person name="Neuvonen M.M."/>
            <person name="Tamarit D."/>
            <person name="Naslund K."/>
            <person name="Liebig J."/>
            <person name="Feldhaar H."/>
            <person name="Moran N.A."/>
            <person name="Guy L."/>
            <person name="Andersson S.G."/>
        </authorList>
    </citation>
    <scope>NUCLEOTIDE SEQUENCE [LARGE SCALE GENOMIC DNA]</scope>
    <source>
        <strain evidence="8 9">Hsal</strain>
    </source>
</reference>
<evidence type="ECO:0000259" key="7">
    <source>
        <dbReference type="Pfam" id="PF13505"/>
    </source>
</evidence>
<keyword evidence="9" id="KW-1185">Reference proteome</keyword>
<evidence type="ECO:0000256" key="2">
    <source>
        <dbReference type="ARBA" id="ARBA00022729"/>
    </source>
</evidence>
<dbReference type="Proteomes" id="UP000188912">
    <property type="component" value="Chromosome"/>
</dbReference>
<dbReference type="InterPro" id="IPR027385">
    <property type="entry name" value="Beta-barrel_OMP"/>
</dbReference>
<dbReference type="KEGG" id="thd:BHV28_15460"/>
<keyword evidence="3" id="KW-0472">Membrane</keyword>
<sequence>MKIRHLLAASVAAFVTVGSAQAADIIYQEPIPMPTFSWQGFYFGGQIGGSWSKSKIEGRGFAVDPIDKRFSPDASGFVGGIYAGYNFDAGNNVILGIDTDFVWSDMDDKSHVWTSDFAHYYEGKIKQKWNGATRVRFGYGYDRWLPYLAVGVAYGKVKASLLDRTLADGTELTRGIDKNLTGWTIGAGTEYAVTDNVLVRLEYRYTDLGDKSFGLKEELHGKVKYKTHDIRVGVAYKF</sequence>
<feature type="signal peptide" evidence="6">
    <location>
        <begin position="1"/>
        <end position="22"/>
    </location>
</feature>
<dbReference type="InterPro" id="IPR011250">
    <property type="entry name" value="OMP/PagP_B-barrel"/>
</dbReference>
<feature type="chain" id="PRO_5012572511" evidence="6">
    <location>
        <begin position="23"/>
        <end position="238"/>
    </location>
</feature>
<dbReference type="SUPFAM" id="SSF56925">
    <property type="entry name" value="OMPA-like"/>
    <property type="match status" value="1"/>
</dbReference>
<dbReference type="NCBIfam" id="TIGR01414">
    <property type="entry name" value="autotrans_barl"/>
    <property type="match status" value="1"/>
</dbReference>
<reference evidence="8 9" key="1">
    <citation type="journal article" date="2010" name="Science">
        <title>Genomic comparison of the ants Camponotus floridanus and Harpegnathos saltator.</title>
        <authorList>
            <person name="Bonasio R."/>
            <person name="Zhang G."/>
            <person name="Ye C."/>
            <person name="Mutti N.S."/>
            <person name="Fang X."/>
            <person name="Qin N."/>
            <person name="Donahue G."/>
            <person name="Yang P."/>
            <person name="Li Q."/>
            <person name="Li C."/>
            <person name="Zhang P."/>
            <person name="Huang Z."/>
            <person name="Berger S.L."/>
            <person name="Reinberg D."/>
            <person name="Wang J."/>
            <person name="Liebig J."/>
        </authorList>
    </citation>
    <scope>NUCLEOTIDE SEQUENCE [LARGE SCALE GENOMIC DNA]</scope>
    <source>
        <strain evidence="8 9">Hsal</strain>
    </source>
</reference>
<evidence type="ECO:0000256" key="3">
    <source>
        <dbReference type="ARBA" id="ARBA00023136"/>
    </source>
</evidence>
<evidence type="ECO:0000256" key="1">
    <source>
        <dbReference type="ARBA" id="ARBA00004442"/>
    </source>
</evidence>
<dbReference type="PANTHER" id="PTHR34001">
    <property type="entry name" value="BLL7405 PROTEIN"/>
    <property type="match status" value="1"/>
</dbReference>
<name>A0A1U9JWJ8_9HYPH</name>
<dbReference type="InterPro" id="IPR006315">
    <property type="entry name" value="OM_autotransptr_brl_dom"/>
</dbReference>
<dbReference type="AlphaFoldDB" id="A0A1U9JWJ8"/>